<accession>A0A0C9WYH9</accession>
<dbReference type="GO" id="GO:0005525">
    <property type="term" value="F:GTP binding"/>
    <property type="evidence" value="ECO:0007669"/>
    <property type="project" value="InterPro"/>
</dbReference>
<evidence type="ECO:0000313" key="3">
    <source>
        <dbReference type="Proteomes" id="UP000054477"/>
    </source>
</evidence>
<dbReference type="EMBL" id="KN838814">
    <property type="protein sequence ID" value="KIJ93983.1"/>
    <property type="molecule type" value="Genomic_DNA"/>
</dbReference>
<protein>
    <recommendedName>
        <fullName evidence="1">G domain-containing protein</fullName>
    </recommendedName>
</protein>
<dbReference type="InterPro" id="IPR006073">
    <property type="entry name" value="GTP-bd"/>
</dbReference>
<dbReference type="Pfam" id="PF01926">
    <property type="entry name" value="MMR_HSR1"/>
    <property type="match status" value="1"/>
</dbReference>
<reference evidence="3" key="2">
    <citation type="submission" date="2015-01" db="EMBL/GenBank/DDBJ databases">
        <title>Evolutionary Origins and Diversification of the Mycorrhizal Mutualists.</title>
        <authorList>
            <consortium name="DOE Joint Genome Institute"/>
            <consortium name="Mycorrhizal Genomics Consortium"/>
            <person name="Kohler A."/>
            <person name="Kuo A."/>
            <person name="Nagy L.G."/>
            <person name="Floudas D."/>
            <person name="Copeland A."/>
            <person name="Barry K.W."/>
            <person name="Cichocki N."/>
            <person name="Veneault-Fourrey C."/>
            <person name="LaButti K."/>
            <person name="Lindquist E.A."/>
            <person name="Lipzen A."/>
            <person name="Lundell T."/>
            <person name="Morin E."/>
            <person name="Murat C."/>
            <person name="Riley R."/>
            <person name="Ohm R."/>
            <person name="Sun H."/>
            <person name="Tunlid A."/>
            <person name="Henrissat B."/>
            <person name="Grigoriev I.V."/>
            <person name="Hibbett D.S."/>
            <person name="Martin F."/>
        </authorList>
    </citation>
    <scope>NUCLEOTIDE SEQUENCE [LARGE SCALE GENOMIC DNA]</scope>
    <source>
        <strain evidence="3">LaAM-08-1</strain>
    </source>
</reference>
<dbReference type="STRING" id="1095629.A0A0C9WYH9"/>
<proteinExistence type="predicted"/>
<gene>
    <name evidence="2" type="ORF">K443DRAFT_111204</name>
</gene>
<dbReference type="Proteomes" id="UP000054477">
    <property type="component" value="Unassembled WGS sequence"/>
</dbReference>
<dbReference type="HOGENOM" id="CLU_018003_8_0_1"/>
<dbReference type="AlphaFoldDB" id="A0A0C9WYH9"/>
<dbReference type="SUPFAM" id="SSF52540">
    <property type="entry name" value="P-loop containing nucleoside triphosphate hydrolases"/>
    <property type="match status" value="1"/>
</dbReference>
<reference evidence="2 3" key="1">
    <citation type="submission" date="2014-04" db="EMBL/GenBank/DDBJ databases">
        <authorList>
            <consortium name="DOE Joint Genome Institute"/>
            <person name="Kuo A."/>
            <person name="Kohler A."/>
            <person name="Nagy L.G."/>
            <person name="Floudas D."/>
            <person name="Copeland A."/>
            <person name="Barry K.W."/>
            <person name="Cichocki N."/>
            <person name="Veneault-Fourrey C."/>
            <person name="LaButti K."/>
            <person name="Lindquist E.A."/>
            <person name="Lipzen A."/>
            <person name="Lundell T."/>
            <person name="Morin E."/>
            <person name="Murat C."/>
            <person name="Sun H."/>
            <person name="Tunlid A."/>
            <person name="Henrissat B."/>
            <person name="Grigoriev I.V."/>
            <person name="Hibbett D.S."/>
            <person name="Martin F."/>
            <person name="Nordberg H.P."/>
            <person name="Cantor M.N."/>
            <person name="Hua S.X."/>
        </authorList>
    </citation>
    <scope>NUCLEOTIDE SEQUENCE [LARGE SCALE GENOMIC DNA]</scope>
    <source>
        <strain evidence="2 3">LaAM-08-1</strain>
    </source>
</reference>
<feature type="domain" description="G" evidence="1">
    <location>
        <begin position="17"/>
        <end position="81"/>
    </location>
</feature>
<keyword evidence="3" id="KW-1185">Reference proteome</keyword>
<dbReference type="Gene3D" id="3.40.50.300">
    <property type="entry name" value="P-loop containing nucleotide triphosphate hydrolases"/>
    <property type="match status" value="1"/>
</dbReference>
<evidence type="ECO:0000259" key="1">
    <source>
        <dbReference type="Pfam" id="PF01926"/>
    </source>
</evidence>
<dbReference type="OrthoDB" id="8954335at2759"/>
<sequence length="517" mass="57812">MPTLDWTPKANDVIIPLMGPTGAGKSTFINFIAGKEVATVGHDLKSCTAKLLPVVIDSLQSESMDGRLVLVDTPGFGDTYVKDTDVLHEIGSWLETMYDSGGTKLAGIVYLHDISLTRMEPTLESLNIFQKLCGKDALKRVVLCTTKWSDTYQEDGERRVDQLKENSWKEMMESGSTVRKFEDSQKSAWDVIVPIVEEDRIGKMDALQIQEELVEAKKLIPNTEAGRQLRYTLDELLKILKQASSKDPSRRKELDVQIAAIRDQMRATHIPVIQRILRLLDKMLDKFMSMNATPPSPSRNNKLLVPAVGARLEADVKELIMLLGETETSYERLLTLFDANITNFGSDKEAEVRCWSVKRENLKPLFVVAAPSFDSHRGGDPAIFEKIQTWLRSSCREDMQFGVIFLRSSVHLSPSEPSHTGRALELVKQSRLESNTLFATFASEATDTAGYGFDGSVVSFQETSPRQALEMFDIALGNPVRLDLLLEELQTISERAINGKGKGLISSLRFWKGHRGT</sequence>
<name>A0A0C9WYH9_9AGAR</name>
<organism evidence="2 3">
    <name type="scientific">Laccaria amethystina LaAM-08-1</name>
    <dbReference type="NCBI Taxonomy" id="1095629"/>
    <lineage>
        <taxon>Eukaryota</taxon>
        <taxon>Fungi</taxon>
        <taxon>Dikarya</taxon>
        <taxon>Basidiomycota</taxon>
        <taxon>Agaricomycotina</taxon>
        <taxon>Agaricomycetes</taxon>
        <taxon>Agaricomycetidae</taxon>
        <taxon>Agaricales</taxon>
        <taxon>Agaricineae</taxon>
        <taxon>Hydnangiaceae</taxon>
        <taxon>Laccaria</taxon>
    </lineage>
</organism>
<evidence type="ECO:0000313" key="2">
    <source>
        <dbReference type="EMBL" id="KIJ93983.1"/>
    </source>
</evidence>
<dbReference type="InterPro" id="IPR027417">
    <property type="entry name" value="P-loop_NTPase"/>
</dbReference>